<name>A0A1G7AXK4_9RHOB</name>
<dbReference type="InterPro" id="IPR018688">
    <property type="entry name" value="PpoB2-like"/>
</dbReference>
<dbReference type="Pfam" id="PF09948">
    <property type="entry name" value="PpoB2"/>
    <property type="match status" value="1"/>
</dbReference>
<gene>
    <name evidence="2" type="ORF">SAMN04488239_11591</name>
</gene>
<feature type="transmembrane region" description="Helical" evidence="1">
    <location>
        <begin position="123"/>
        <end position="142"/>
    </location>
</feature>
<feature type="transmembrane region" description="Helical" evidence="1">
    <location>
        <begin position="212"/>
        <end position="243"/>
    </location>
</feature>
<protein>
    <submittedName>
        <fullName evidence="2">Predicted metal-binding membrane protein</fullName>
    </submittedName>
</protein>
<keyword evidence="3" id="KW-1185">Reference proteome</keyword>
<reference evidence="3" key="1">
    <citation type="submission" date="2016-10" db="EMBL/GenBank/DDBJ databases">
        <authorList>
            <person name="Varghese N."/>
            <person name="Submissions S."/>
        </authorList>
    </citation>
    <scope>NUCLEOTIDE SEQUENCE [LARGE SCALE GENOMIC DNA]</scope>
    <source>
        <strain evidence="3">CGMCC 1.9108</strain>
    </source>
</reference>
<keyword evidence="1" id="KW-0812">Transmembrane</keyword>
<keyword evidence="1" id="KW-1133">Transmembrane helix</keyword>
<dbReference type="RefSeq" id="WP_093035208.1">
    <property type="nucleotide sequence ID" value="NZ_FMZV01000015.1"/>
</dbReference>
<evidence type="ECO:0000313" key="3">
    <source>
        <dbReference type="Proteomes" id="UP000199628"/>
    </source>
</evidence>
<keyword evidence="1" id="KW-0472">Membrane</keyword>
<accession>A0A1G7AXK4</accession>
<sequence>MAGQTRPPGAPTVERLFRHDARIVLAGLAVVVGLAAWYTVAGIGMPMSAVEMTRMARPIGEPMQMGPGADWTPGRALLLFLMWWVMMIAMMTPSATPAVLLFSRIKAMGPDRAISGRLSGLFLSGYLLVWAGFGLAATGLQWGLDGFGLMNGPMMALAAGWLSGALLVAAGLYQFSNLKQACLKQCSSPARFLVQHNRAGQRGAFVLGAHHGLYCLGCCWALMTLLFVGGIMNLYWIIGIAAYVAAEKLLPGRRWFAPALGVILIVAGGLVLAGLRVPAG</sequence>
<dbReference type="EMBL" id="FMZV01000015">
    <property type="protein sequence ID" value="SDE19624.1"/>
    <property type="molecule type" value="Genomic_DNA"/>
</dbReference>
<feature type="transmembrane region" description="Helical" evidence="1">
    <location>
        <begin position="255"/>
        <end position="275"/>
    </location>
</feature>
<feature type="transmembrane region" description="Helical" evidence="1">
    <location>
        <begin position="154"/>
        <end position="175"/>
    </location>
</feature>
<dbReference type="Proteomes" id="UP000199628">
    <property type="component" value="Unassembled WGS sequence"/>
</dbReference>
<dbReference type="STRING" id="639004.SAMN04488239_11591"/>
<feature type="transmembrane region" description="Helical" evidence="1">
    <location>
        <begin position="81"/>
        <end position="102"/>
    </location>
</feature>
<proteinExistence type="predicted"/>
<organism evidence="2 3">
    <name type="scientific">Ruegeria marina</name>
    <dbReference type="NCBI Taxonomy" id="639004"/>
    <lineage>
        <taxon>Bacteria</taxon>
        <taxon>Pseudomonadati</taxon>
        <taxon>Pseudomonadota</taxon>
        <taxon>Alphaproteobacteria</taxon>
        <taxon>Rhodobacterales</taxon>
        <taxon>Roseobacteraceae</taxon>
        <taxon>Ruegeria</taxon>
    </lineage>
</organism>
<evidence type="ECO:0000313" key="2">
    <source>
        <dbReference type="EMBL" id="SDE19624.1"/>
    </source>
</evidence>
<evidence type="ECO:0000256" key="1">
    <source>
        <dbReference type="SAM" id="Phobius"/>
    </source>
</evidence>
<dbReference type="OrthoDB" id="164118at2"/>
<feature type="transmembrane region" description="Helical" evidence="1">
    <location>
        <begin position="23"/>
        <end position="45"/>
    </location>
</feature>
<dbReference type="AlphaFoldDB" id="A0A1G7AXK4"/>